<evidence type="ECO:0000313" key="7">
    <source>
        <dbReference type="EMBL" id="SJZ35399.1"/>
    </source>
</evidence>
<dbReference type="AlphaFoldDB" id="A0A1T4JZ56"/>
<dbReference type="InterPro" id="IPR053149">
    <property type="entry name" value="TPK"/>
</dbReference>
<dbReference type="Gene3D" id="3.40.50.10240">
    <property type="entry name" value="Thiamin pyrophosphokinase, catalytic domain"/>
    <property type="match status" value="1"/>
</dbReference>
<dbReference type="InterPro" id="IPR036759">
    <property type="entry name" value="TPK_catalytic_sf"/>
</dbReference>
<accession>A0A1T4JZ56</accession>
<dbReference type="NCBIfam" id="TIGR01378">
    <property type="entry name" value="thi_PPkinase"/>
    <property type="match status" value="1"/>
</dbReference>
<evidence type="ECO:0000256" key="5">
    <source>
        <dbReference type="NCBIfam" id="TIGR01378"/>
    </source>
</evidence>
<dbReference type="CDD" id="cd07995">
    <property type="entry name" value="TPK"/>
    <property type="match status" value="1"/>
</dbReference>
<dbReference type="GO" id="GO:0009229">
    <property type="term" value="P:thiamine diphosphate biosynthetic process"/>
    <property type="evidence" value="ECO:0007669"/>
    <property type="project" value="InterPro"/>
</dbReference>
<dbReference type="OrthoDB" id="9804377at2"/>
<proteinExistence type="predicted"/>
<dbReference type="EC" id="2.7.6.2" evidence="5"/>
<evidence type="ECO:0000313" key="8">
    <source>
        <dbReference type="Proteomes" id="UP000196365"/>
    </source>
</evidence>
<keyword evidence="8" id="KW-1185">Reference proteome</keyword>
<dbReference type="InterPro" id="IPR036371">
    <property type="entry name" value="TPK_B1-bd_sf"/>
</dbReference>
<dbReference type="RefSeq" id="WP_087677667.1">
    <property type="nucleotide sequence ID" value="NZ_FUWV01000001.1"/>
</dbReference>
<evidence type="ECO:0000256" key="1">
    <source>
        <dbReference type="ARBA" id="ARBA00022679"/>
    </source>
</evidence>
<keyword evidence="2" id="KW-0547">Nucleotide-binding</keyword>
<keyword evidence="3 7" id="KW-0418">Kinase</keyword>
<name>A0A1T4JZ56_9FIRM</name>
<reference evidence="7 8" key="1">
    <citation type="submission" date="2017-02" db="EMBL/GenBank/DDBJ databases">
        <authorList>
            <person name="Peterson S.W."/>
        </authorList>
    </citation>
    <scope>NUCLEOTIDE SEQUENCE [LARGE SCALE GENOMIC DNA]</scope>
    <source>
        <strain evidence="7 8">DSM 15102</strain>
    </source>
</reference>
<dbReference type="GO" id="GO:0005524">
    <property type="term" value="F:ATP binding"/>
    <property type="evidence" value="ECO:0007669"/>
    <property type="project" value="UniProtKB-KW"/>
</dbReference>
<evidence type="ECO:0000256" key="2">
    <source>
        <dbReference type="ARBA" id="ARBA00022741"/>
    </source>
</evidence>
<dbReference type="GO" id="GO:0030975">
    <property type="term" value="F:thiamine binding"/>
    <property type="evidence" value="ECO:0007669"/>
    <property type="project" value="InterPro"/>
</dbReference>
<dbReference type="EMBL" id="FUWV01000001">
    <property type="protein sequence ID" value="SJZ35399.1"/>
    <property type="molecule type" value="Genomic_DNA"/>
</dbReference>
<dbReference type="PANTHER" id="PTHR41299:SF1">
    <property type="entry name" value="THIAMINE PYROPHOSPHOKINASE"/>
    <property type="match status" value="1"/>
</dbReference>
<dbReference type="Pfam" id="PF04265">
    <property type="entry name" value="TPK_B1_binding"/>
    <property type="match status" value="1"/>
</dbReference>
<dbReference type="SUPFAM" id="SSF63862">
    <property type="entry name" value="Thiamin pyrophosphokinase, substrate-binding domain"/>
    <property type="match status" value="1"/>
</dbReference>
<sequence>MKVFIVSNGEMFCDDYYIKMFQDEKPQYIICADGGARHLKRLGITPTTIIGDFDSIKYEELNDYRDKNIEIIEYNPDKDKSDTQLAIEYAITKSPSEIVLLGVLGNRFDHSLANLYLLESIINKGIKTSIRNENNIIYLIKKEIELEGKKGDIISLLPFTDKVEGIFTSGLYYSLKNAIMERKNPYGISNIFTKERIKISIKSGLLLVILTRD</sequence>
<dbReference type="InterPro" id="IPR007373">
    <property type="entry name" value="Thiamin_PyroPKinase_B1-bd"/>
</dbReference>
<evidence type="ECO:0000256" key="3">
    <source>
        <dbReference type="ARBA" id="ARBA00022777"/>
    </source>
</evidence>
<evidence type="ECO:0000259" key="6">
    <source>
        <dbReference type="SMART" id="SM00983"/>
    </source>
</evidence>
<keyword evidence="4" id="KW-0067">ATP-binding</keyword>
<dbReference type="GO" id="GO:0006772">
    <property type="term" value="P:thiamine metabolic process"/>
    <property type="evidence" value="ECO:0007669"/>
    <property type="project" value="UniProtKB-UniRule"/>
</dbReference>
<dbReference type="GO" id="GO:0004788">
    <property type="term" value="F:thiamine diphosphokinase activity"/>
    <property type="evidence" value="ECO:0007669"/>
    <property type="project" value="UniProtKB-UniRule"/>
</dbReference>
<dbReference type="Proteomes" id="UP000196365">
    <property type="component" value="Unassembled WGS sequence"/>
</dbReference>
<dbReference type="SUPFAM" id="SSF63999">
    <property type="entry name" value="Thiamin pyrophosphokinase, catalytic domain"/>
    <property type="match status" value="1"/>
</dbReference>
<dbReference type="SMART" id="SM00983">
    <property type="entry name" value="TPK_B1_binding"/>
    <property type="match status" value="1"/>
</dbReference>
<keyword evidence="1" id="KW-0808">Transferase</keyword>
<gene>
    <name evidence="7" type="ORF">SAMN02745973_00222</name>
</gene>
<dbReference type="InterPro" id="IPR006282">
    <property type="entry name" value="Thi_PPkinase"/>
</dbReference>
<dbReference type="Pfam" id="PF04263">
    <property type="entry name" value="TPK_catalytic"/>
    <property type="match status" value="1"/>
</dbReference>
<dbReference type="InterPro" id="IPR007371">
    <property type="entry name" value="TPK_catalytic"/>
</dbReference>
<evidence type="ECO:0000256" key="4">
    <source>
        <dbReference type="ARBA" id="ARBA00022840"/>
    </source>
</evidence>
<dbReference type="GO" id="GO:0016301">
    <property type="term" value="F:kinase activity"/>
    <property type="evidence" value="ECO:0007669"/>
    <property type="project" value="UniProtKB-KW"/>
</dbReference>
<organism evidence="7 8">
    <name type="scientific">Garciella nitratireducens DSM 15102</name>
    <dbReference type="NCBI Taxonomy" id="1121911"/>
    <lineage>
        <taxon>Bacteria</taxon>
        <taxon>Bacillati</taxon>
        <taxon>Bacillota</taxon>
        <taxon>Clostridia</taxon>
        <taxon>Eubacteriales</taxon>
        <taxon>Eubacteriaceae</taxon>
        <taxon>Garciella</taxon>
    </lineage>
</organism>
<dbReference type="PANTHER" id="PTHR41299">
    <property type="entry name" value="THIAMINE PYROPHOSPHOKINASE"/>
    <property type="match status" value="1"/>
</dbReference>
<protein>
    <recommendedName>
        <fullName evidence="5">Thiamine diphosphokinase</fullName>
        <ecNumber evidence="5">2.7.6.2</ecNumber>
    </recommendedName>
</protein>
<feature type="domain" description="Thiamin pyrophosphokinase thiamin-binding" evidence="6">
    <location>
        <begin position="148"/>
        <end position="207"/>
    </location>
</feature>